<name>A0ACC1PH04_9PEZI</name>
<evidence type="ECO:0000313" key="1">
    <source>
        <dbReference type="EMBL" id="KAJ2992508.1"/>
    </source>
</evidence>
<accession>A0ACC1PH04</accession>
<evidence type="ECO:0000313" key="2">
    <source>
        <dbReference type="Proteomes" id="UP001143856"/>
    </source>
</evidence>
<organism evidence="1 2">
    <name type="scientific">Xylaria curta</name>
    <dbReference type="NCBI Taxonomy" id="42375"/>
    <lineage>
        <taxon>Eukaryota</taxon>
        <taxon>Fungi</taxon>
        <taxon>Dikarya</taxon>
        <taxon>Ascomycota</taxon>
        <taxon>Pezizomycotina</taxon>
        <taxon>Sordariomycetes</taxon>
        <taxon>Xylariomycetidae</taxon>
        <taxon>Xylariales</taxon>
        <taxon>Xylariaceae</taxon>
        <taxon>Xylaria</taxon>
    </lineage>
</organism>
<proteinExistence type="predicted"/>
<comment type="caution">
    <text evidence="1">The sequence shown here is derived from an EMBL/GenBank/DDBJ whole genome shotgun (WGS) entry which is preliminary data.</text>
</comment>
<dbReference type="Proteomes" id="UP001143856">
    <property type="component" value="Unassembled WGS sequence"/>
</dbReference>
<protein>
    <submittedName>
        <fullName evidence="1">Uncharacterized protein</fullName>
    </submittedName>
</protein>
<sequence>MVGLNQQPMLPKLFEGVMPQEHHTKWVKCWEDKLTPWDRGGPSMALYDLIKDNPNEVIPLPSESAPKTALVPGCGRGHDVLLLSSLGYDVYGLDVSSHALEAAKENAEKALAEGLYKTKGNRRGTITWIAQDFFAEQWKDVQTPFDLIFDYTFFCALPPPMRPAWASRMKSLLSPGGRLICLEFPSEKKSSEPGPPWAAPPTEYLGYLSDPGAQPETDEHGGVIAEKTRSAMPSGLKRLVHIKPTRTHENGTEDGRVQDYISVWAHASE</sequence>
<reference evidence="1" key="1">
    <citation type="submission" date="2022-10" db="EMBL/GenBank/DDBJ databases">
        <title>Genome Sequence of Xylaria curta.</title>
        <authorList>
            <person name="Buettner E."/>
        </authorList>
    </citation>
    <scope>NUCLEOTIDE SEQUENCE</scope>
    <source>
        <strain evidence="1">Babe10</strain>
    </source>
</reference>
<dbReference type="EMBL" id="JAPDGR010000264">
    <property type="protein sequence ID" value="KAJ2992508.1"/>
    <property type="molecule type" value="Genomic_DNA"/>
</dbReference>
<keyword evidence="2" id="KW-1185">Reference proteome</keyword>
<gene>
    <name evidence="1" type="ORF">NUW58_g2146</name>
</gene>